<organism evidence="2 3">
    <name type="scientific">Oleiharenicola lentus</name>
    <dbReference type="NCBI Taxonomy" id="2508720"/>
    <lineage>
        <taxon>Bacteria</taxon>
        <taxon>Pseudomonadati</taxon>
        <taxon>Verrucomicrobiota</taxon>
        <taxon>Opitutia</taxon>
        <taxon>Opitutales</taxon>
        <taxon>Opitutaceae</taxon>
        <taxon>Oleiharenicola</taxon>
    </lineage>
</organism>
<evidence type="ECO:0000313" key="2">
    <source>
        <dbReference type="EMBL" id="RXK54833.1"/>
    </source>
</evidence>
<feature type="transmembrane region" description="Helical" evidence="1">
    <location>
        <begin position="12"/>
        <end position="34"/>
    </location>
</feature>
<evidence type="ECO:0000313" key="3">
    <source>
        <dbReference type="Proteomes" id="UP000290218"/>
    </source>
</evidence>
<proteinExistence type="predicted"/>
<dbReference type="EMBL" id="SDHX01000001">
    <property type="protein sequence ID" value="RXK54833.1"/>
    <property type="molecule type" value="Genomic_DNA"/>
</dbReference>
<dbReference type="AlphaFoldDB" id="A0A4Q1C7E7"/>
<dbReference type="Proteomes" id="UP000290218">
    <property type="component" value="Unassembled WGS sequence"/>
</dbReference>
<dbReference type="OrthoDB" id="197011at2"/>
<sequence length="175" mass="18932">MSLRRPRKSAANGFTIIEVMMASVILVVAFMGMIQAITVGSEMMATARRQTLAAQILEHEVGKMRLLPYATVSGYAAGPTAMTIDSRFDDALSSCGLTASSMTLSRTTSNVTTDLKEVTLTLIWTKSGSTAAATTPSGSWFDQIAFYRPTSASRTYTRKTTAFFGKYGLNNSIQR</sequence>
<name>A0A4Q1C7E7_9BACT</name>
<accession>A0A4Q1C7E7</accession>
<keyword evidence="1" id="KW-1133">Transmembrane helix</keyword>
<keyword evidence="3" id="KW-1185">Reference proteome</keyword>
<protein>
    <submittedName>
        <fullName evidence="2">Prepilin-type N-terminal cleavage/methylation domain-containing protein</fullName>
    </submittedName>
</protein>
<gene>
    <name evidence="2" type="ORF">ESB00_02740</name>
</gene>
<evidence type="ECO:0000256" key="1">
    <source>
        <dbReference type="SAM" id="Phobius"/>
    </source>
</evidence>
<comment type="caution">
    <text evidence="2">The sequence shown here is derived from an EMBL/GenBank/DDBJ whole genome shotgun (WGS) entry which is preliminary data.</text>
</comment>
<dbReference type="RefSeq" id="WP_129046197.1">
    <property type="nucleotide sequence ID" value="NZ_SDHX01000001.1"/>
</dbReference>
<dbReference type="NCBIfam" id="TIGR02532">
    <property type="entry name" value="IV_pilin_GFxxxE"/>
    <property type="match status" value="1"/>
</dbReference>
<dbReference type="InterPro" id="IPR012902">
    <property type="entry name" value="N_methyl_site"/>
</dbReference>
<reference evidence="2 3" key="1">
    <citation type="submission" date="2019-01" db="EMBL/GenBank/DDBJ databases">
        <title>Lacunisphaera sp. strain TWA-58.</title>
        <authorList>
            <person name="Chen W.-M."/>
        </authorList>
    </citation>
    <scope>NUCLEOTIDE SEQUENCE [LARGE SCALE GENOMIC DNA]</scope>
    <source>
        <strain evidence="2 3">TWA-58</strain>
    </source>
</reference>
<keyword evidence="1" id="KW-0812">Transmembrane</keyword>
<keyword evidence="1" id="KW-0472">Membrane</keyword>